<keyword evidence="3" id="KW-1185">Reference proteome</keyword>
<evidence type="ECO:0000313" key="3">
    <source>
        <dbReference type="Proteomes" id="UP000587760"/>
    </source>
</evidence>
<dbReference type="AlphaFoldDB" id="A0A841RCH0"/>
<dbReference type="CDD" id="cd00077">
    <property type="entry name" value="HDc"/>
    <property type="match status" value="1"/>
</dbReference>
<dbReference type="SMART" id="SM00471">
    <property type="entry name" value="HDc"/>
    <property type="match status" value="1"/>
</dbReference>
<proteinExistence type="predicted"/>
<dbReference type="PROSITE" id="PS51832">
    <property type="entry name" value="HD_GYP"/>
    <property type="match status" value="1"/>
</dbReference>
<reference evidence="2 3" key="1">
    <citation type="submission" date="2020-08" db="EMBL/GenBank/DDBJ databases">
        <title>Genomic Encyclopedia of Type Strains, Phase IV (KMG-IV): sequencing the most valuable type-strain genomes for metagenomic binning, comparative biology and taxonomic classification.</title>
        <authorList>
            <person name="Goeker M."/>
        </authorList>
    </citation>
    <scope>NUCLEOTIDE SEQUENCE [LARGE SCALE GENOMIC DNA]</scope>
    <source>
        <strain evidence="2 3">DSM 2461</strain>
    </source>
</reference>
<comment type="caution">
    <text evidence="2">The sequence shown here is derived from an EMBL/GenBank/DDBJ whole genome shotgun (WGS) entry which is preliminary data.</text>
</comment>
<dbReference type="Pfam" id="PF13487">
    <property type="entry name" value="HD_5"/>
    <property type="match status" value="1"/>
</dbReference>
<dbReference type="PANTHER" id="PTHR43155">
    <property type="entry name" value="CYCLIC DI-GMP PHOSPHODIESTERASE PA4108-RELATED"/>
    <property type="match status" value="1"/>
</dbReference>
<sequence>MVLLDNNEWIEVRKTNLKYYNDIDLYYRSPAGEILLYKQAGLTYDKSYQDKYPYKGKLYITPEDKLKSLDIIQKEFSRNLTTNLKRKKTSEVKRELVSIVGETLSQPRSGSLRVVPNTVNAIVESYSDQPHIVKNLAIMSHIDYSTTIHSINVMALMINYCFYTRMPEQVTRDYGLAALLHDVGKADDSFPDSILRENRKLTDKEFEIVKTHPKLGADILKEYGKELKVAIPGALEHHEKLDGSGYPEGRTDISECGKILGIIDCYEAITNDERPYRSAMLPIKALTLLKDEVDKGHFDKDIFKSFAYSLVDKDAAKLHD</sequence>
<keyword evidence="2" id="KW-0808">Transferase</keyword>
<dbReference type="InterPro" id="IPR006675">
    <property type="entry name" value="HDIG_dom"/>
</dbReference>
<dbReference type="RefSeq" id="WP_184746827.1">
    <property type="nucleotide sequence ID" value="NZ_JACHGJ010000003.1"/>
</dbReference>
<name>A0A841RCH0_9SPIO</name>
<feature type="domain" description="HD-GYP" evidence="1">
    <location>
        <begin position="124"/>
        <end position="320"/>
    </location>
</feature>
<evidence type="ECO:0000313" key="2">
    <source>
        <dbReference type="EMBL" id="MBB6480569.1"/>
    </source>
</evidence>
<dbReference type="Gene3D" id="1.10.3210.10">
    <property type="entry name" value="Hypothetical protein af1432"/>
    <property type="match status" value="1"/>
</dbReference>
<gene>
    <name evidence="2" type="ORF">HNR50_002232</name>
</gene>
<dbReference type="InterPro" id="IPR037522">
    <property type="entry name" value="HD_GYP_dom"/>
</dbReference>
<protein>
    <submittedName>
        <fullName evidence="2">Putative nucleotidyltransferase with HDIG domain</fullName>
    </submittedName>
</protein>
<evidence type="ECO:0000259" key="1">
    <source>
        <dbReference type="PROSITE" id="PS51832"/>
    </source>
</evidence>
<dbReference type="Proteomes" id="UP000587760">
    <property type="component" value="Unassembled WGS sequence"/>
</dbReference>
<dbReference type="EMBL" id="JACHGJ010000003">
    <property type="protein sequence ID" value="MBB6480569.1"/>
    <property type="molecule type" value="Genomic_DNA"/>
</dbReference>
<dbReference type="InterPro" id="IPR003607">
    <property type="entry name" value="HD/PDEase_dom"/>
</dbReference>
<dbReference type="SUPFAM" id="SSF109604">
    <property type="entry name" value="HD-domain/PDEase-like"/>
    <property type="match status" value="1"/>
</dbReference>
<organism evidence="2 3">
    <name type="scientific">Spirochaeta isovalerica</name>
    <dbReference type="NCBI Taxonomy" id="150"/>
    <lineage>
        <taxon>Bacteria</taxon>
        <taxon>Pseudomonadati</taxon>
        <taxon>Spirochaetota</taxon>
        <taxon>Spirochaetia</taxon>
        <taxon>Spirochaetales</taxon>
        <taxon>Spirochaetaceae</taxon>
        <taxon>Spirochaeta</taxon>
    </lineage>
</organism>
<dbReference type="PANTHER" id="PTHR43155:SF2">
    <property type="entry name" value="CYCLIC DI-GMP PHOSPHODIESTERASE PA4108"/>
    <property type="match status" value="1"/>
</dbReference>
<accession>A0A841RCH0</accession>
<dbReference type="GO" id="GO:0016740">
    <property type="term" value="F:transferase activity"/>
    <property type="evidence" value="ECO:0007669"/>
    <property type="project" value="UniProtKB-KW"/>
</dbReference>
<dbReference type="NCBIfam" id="TIGR00277">
    <property type="entry name" value="HDIG"/>
    <property type="match status" value="1"/>
</dbReference>